<dbReference type="EMBL" id="AP014964">
    <property type="protein sequence ID" value="BAT04958.1"/>
    <property type="molecule type" value="Genomic_DNA"/>
</dbReference>
<evidence type="ECO:0000313" key="1">
    <source>
        <dbReference type="EMBL" id="BAT04958.1"/>
    </source>
</evidence>
<name>A0A0P0XET1_ORYSJ</name>
<proteinExistence type="predicted"/>
<reference evidence="2" key="1">
    <citation type="journal article" date="2005" name="Nature">
        <title>The map-based sequence of the rice genome.</title>
        <authorList>
            <consortium name="International rice genome sequencing project (IRGSP)"/>
            <person name="Matsumoto T."/>
            <person name="Wu J."/>
            <person name="Kanamori H."/>
            <person name="Katayose Y."/>
            <person name="Fujisawa M."/>
            <person name="Namiki N."/>
            <person name="Mizuno H."/>
            <person name="Yamamoto K."/>
            <person name="Antonio B.A."/>
            <person name="Baba T."/>
            <person name="Sakata K."/>
            <person name="Nagamura Y."/>
            <person name="Aoki H."/>
            <person name="Arikawa K."/>
            <person name="Arita K."/>
            <person name="Bito T."/>
            <person name="Chiden Y."/>
            <person name="Fujitsuka N."/>
            <person name="Fukunaka R."/>
            <person name="Hamada M."/>
            <person name="Harada C."/>
            <person name="Hayashi A."/>
            <person name="Hijishita S."/>
            <person name="Honda M."/>
            <person name="Hosokawa S."/>
            <person name="Ichikawa Y."/>
            <person name="Idonuma A."/>
            <person name="Iijima M."/>
            <person name="Ikeda M."/>
            <person name="Ikeno M."/>
            <person name="Ito K."/>
            <person name="Ito S."/>
            <person name="Ito T."/>
            <person name="Ito Y."/>
            <person name="Ito Y."/>
            <person name="Iwabuchi A."/>
            <person name="Kamiya K."/>
            <person name="Karasawa W."/>
            <person name="Kurita K."/>
            <person name="Katagiri S."/>
            <person name="Kikuta A."/>
            <person name="Kobayashi H."/>
            <person name="Kobayashi N."/>
            <person name="Machita K."/>
            <person name="Maehara T."/>
            <person name="Masukawa M."/>
            <person name="Mizubayashi T."/>
            <person name="Mukai Y."/>
            <person name="Nagasaki H."/>
            <person name="Nagata Y."/>
            <person name="Naito S."/>
            <person name="Nakashima M."/>
            <person name="Nakama Y."/>
            <person name="Nakamichi Y."/>
            <person name="Nakamura M."/>
            <person name="Meguro A."/>
            <person name="Negishi M."/>
            <person name="Ohta I."/>
            <person name="Ohta T."/>
            <person name="Okamoto M."/>
            <person name="Ono N."/>
            <person name="Saji S."/>
            <person name="Sakaguchi M."/>
            <person name="Sakai K."/>
            <person name="Shibata M."/>
            <person name="Shimokawa T."/>
            <person name="Song J."/>
            <person name="Takazaki Y."/>
            <person name="Terasawa K."/>
            <person name="Tsugane M."/>
            <person name="Tsuji K."/>
            <person name="Ueda S."/>
            <person name="Waki K."/>
            <person name="Yamagata H."/>
            <person name="Yamamoto M."/>
            <person name="Yamamoto S."/>
            <person name="Yamane H."/>
            <person name="Yoshiki S."/>
            <person name="Yoshihara R."/>
            <person name="Yukawa K."/>
            <person name="Zhong H."/>
            <person name="Yano M."/>
            <person name="Yuan Q."/>
            <person name="Ouyang S."/>
            <person name="Liu J."/>
            <person name="Jones K.M."/>
            <person name="Gansberger K."/>
            <person name="Moffat K."/>
            <person name="Hill J."/>
            <person name="Bera J."/>
            <person name="Fadrosh D."/>
            <person name="Jin S."/>
            <person name="Johri S."/>
            <person name="Kim M."/>
            <person name="Overton L."/>
            <person name="Reardon M."/>
            <person name="Tsitrin T."/>
            <person name="Vuong H."/>
            <person name="Weaver B."/>
            <person name="Ciecko A."/>
            <person name="Tallon L."/>
            <person name="Jackson J."/>
            <person name="Pai G."/>
            <person name="Aken S.V."/>
            <person name="Utterback T."/>
            <person name="Reidmuller S."/>
            <person name="Feldblyum T."/>
            <person name="Hsiao J."/>
            <person name="Zismann V."/>
            <person name="Iobst S."/>
            <person name="de Vazeille A.R."/>
            <person name="Buell C.R."/>
            <person name="Ying K."/>
            <person name="Li Y."/>
            <person name="Lu T."/>
            <person name="Huang Y."/>
            <person name="Zhao Q."/>
            <person name="Feng Q."/>
            <person name="Zhang L."/>
            <person name="Zhu J."/>
            <person name="Weng Q."/>
            <person name="Mu J."/>
            <person name="Lu Y."/>
            <person name="Fan D."/>
            <person name="Liu Y."/>
            <person name="Guan J."/>
            <person name="Zhang Y."/>
            <person name="Yu S."/>
            <person name="Liu X."/>
            <person name="Zhang Y."/>
            <person name="Hong G."/>
            <person name="Han B."/>
            <person name="Choisne N."/>
            <person name="Demange N."/>
            <person name="Orjeda G."/>
            <person name="Samain S."/>
            <person name="Cattolico L."/>
            <person name="Pelletier E."/>
            <person name="Couloux A."/>
            <person name="Segurens B."/>
            <person name="Wincker P."/>
            <person name="D'Hont A."/>
            <person name="Scarpelli C."/>
            <person name="Weissenbach J."/>
            <person name="Salanoubat M."/>
            <person name="Quetier F."/>
            <person name="Yu Y."/>
            <person name="Kim H.R."/>
            <person name="Rambo T."/>
            <person name="Currie J."/>
            <person name="Collura K."/>
            <person name="Luo M."/>
            <person name="Yang T."/>
            <person name="Ammiraju J.S.S."/>
            <person name="Engler F."/>
            <person name="Soderlund C."/>
            <person name="Wing R.A."/>
            <person name="Palmer L.E."/>
            <person name="de la Bastide M."/>
            <person name="Spiegel L."/>
            <person name="Nascimento L."/>
            <person name="Zutavern T."/>
            <person name="O'Shaughnessy A."/>
            <person name="Dike S."/>
            <person name="Dedhia N."/>
            <person name="Preston R."/>
            <person name="Balija V."/>
            <person name="McCombie W.R."/>
            <person name="Chow T."/>
            <person name="Chen H."/>
            <person name="Chung M."/>
            <person name="Chen C."/>
            <person name="Shaw J."/>
            <person name="Wu H."/>
            <person name="Hsiao K."/>
            <person name="Chao Y."/>
            <person name="Chu M."/>
            <person name="Cheng C."/>
            <person name="Hour A."/>
            <person name="Lee P."/>
            <person name="Lin S."/>
            <person name="Lin Y."/>
            <person name="Liou J."/>
            <person name="Liu S."/>
            <person name="Hsing Y."/>
            <person name="Raghuvanshi S."/>
            <person name="Mohanty A."/>
            <person name="Bharti A.K."/>
            <person name="Gaur A."/>
            <person name="Gupta V."/>
            <person name="Kumar D."/>
            <person name="Ravi V."/>
            <person name="Vij S."/>
            <person name="Kapur A."/>
            <person name="Khurana P."/>
            <person name="Khurana P."/>
            <person name="Khurana J.P."/>
            <person name="Tyagi A.K."/>
            <person name="Gaikwad K."/>
            <person name="Singh A."/>
            <person name="Dalal V."/>
            <person name="Srivastava S."/>
            <person name="Dixit A."/>
            <person name="Pal A.K."/>
            <person name="Ghazi I.A."/>
            <person name="Yadav M."/>
            <person name="Pandit A."/>
            <person name="Bhargava A."/>
            <person name="Sureshbabu K."/>
            <person name="Batra K."/>
            <person name="Sharma T.R."/>
            <person name="Mohapatra T."/>
            <person name="Singh N.K."/>
            <person name="Messing J."/>
            <person name="Nelson A.B."/>
            <person name="Fuks G."/>
            <person name="Kavchok S."/>
            <person name="Keizer G."/>
            <person name="Linton E."/>
            <person name="Llaca V."/>
            <person name="Song R."/>
            <person name="Tanyolac B."/>
            <person name="Young S."/>
            <person name="Ho-Il K."/>
            <person name="Hahn J.H."/>
            <person name="Sangsakoo G."/>
            <person name="Vanavichit A."/>
            <person name="de Mattos Luiz.A.T."/>
            <person name="Zimmer P.D."/>
            <person name="Malone G."/>
            <person name="Dellagostin O."/>
            <person name="de Oliveira A.C."/>
            <person name="Bevan M."/>
            <person name="Bancroft I."/>
            <person name="Minx P."/>
            <person name="Cordum H."/>
            <person name="Wilson R."/>
            <person name="Cheng Z."/>
            <person name="Jin W."/>
            <person name="Jiang J."/>
            <person name="Leong S.A."/>
            <person name="Iwama H."/>
            <person name="Gojobori T."/>
            <person name="Itoh T."/>
            <person name="Niimura Y."/>
            <person name="Fujii Y."/>
            <person name="Habara T."/>
            <person name="Sakai H."/>
            <person name="Sato Y."/>
            <person name="Wilson G."/>
            <person name="Kumar K."/>
            <person name="McCouch S."/>
            <person name="Juretic N."/>
            <person name="Hoen D."/>
            <person name="Wright S."/>
            <person name="Bruskiewich R."/>
            <person name="Bureau T."/>
            <person name="Miyao A."/>
            <person name="Hirochika H."/>
            <person name="Nishikawa T."/>
            <person name="Kadowaki K."/>
            <person name="Sugiura M."/>
            <person name="Burr B."/>
            <person name="Sasaki T."/>
        </authorList>
    </citation>
    <scope>NUCLEOTIDE SEQUENCE [LARGE SCALE GENOMIC DNA]</scope>
    <source>
        <strain evidence="2">cv. Nipponbare</strain>
    </source>
</reference>
<gene>
    <name evidence="1" type="ordered locus">Os08g0334701</name>
    <name evidence="1" type="ORF">OSNPB_080334701</name>
</gene>
<reference evidence="1 2" key="3">
    <citation type="journal article" date="2013" name="Rice">
        <title>Improvement of the Oryza sativa Nipponbare reference genome using next generation sequence and optical map data.</title>
        <authorList>
            <person name="Kawahara Y."/>
            <person name="de la Bastide M."/>
            <person name="Hamilton J.P."/>
            <person name="Kanamori H."/>
            <person name="McCombie W.R."/>
            <person name="Ouyang S."/>
            <person name="Schwartz D.C."/>
            <person name="Tanaka T."/>
            <person name="Wu J."/>
            <person name="Zhou S."/>
            <person name="Childs K.L."/>
            <person name="Davidson R.M."/>
            <person name="Lin H."/>
            <person name="Quesada-Ocampo L."/>
            <person name="Vaillancourt B."/>
            <person name="Sakai H."/>
            <person name="Lee S.S."/>
            <person name="Kim J."/>
            <person name="Numa H."/>
            <person name="Itoh T."/>
            <person name="Buell C.R."/>
            <person name="Matsumoto T."/>
        </authorList>
    </citation>
    <scope>NUCLEOTIDE SEQUENCE [LARGE SCALE GENOMIC DNA]</scope>
    <source>
        <strain evidence="2">cv. Nipponbare</strain>
    </source>
</reference>
<dbReference type="Proteomes" id="UP000059680">
    <property type="component" value="Chromosome 8"/>
</dbReference>
<keyword evidence="2" id="KW-1185">Reference proteome</keyword>
<reference evidence="1 2" key="2">
    <citation type="journal article" date="2013" name="Plant Cell Physiol.">
        <title>Rice Annotation Project Database (RAP-DB): an integrative and interactive database for rice genomics.</title>
        <authorList>
            <person name="Sakai H."/>
            <person name="Lee S.S."/>
            <person name="Tanaka T."/>
            <person name="Numa H."/>
            <person name="Kim J."/>
            <person name="Kawahara Y."/>
            <person name="Wakimoto H."/>
            <person name="Yang C.C."/>
            <person name="Iwamoto M."/>
            <person name="Abe T."/>
            <person name="Yamada Y."/>
            <person name="Muto A."/>
            <person name="Inokuchi H."/>
            <person name="Ikemura T."/>
            <person name="Matsumoto T."/>
            <person name="Sasaki T."/>
            <person name="Itoh T."/>
        </authorList>
    </citation>
    <scope>NUCLEOTIDE SEQUENCE [LARGE SCALE GENOMIC DNA]</scope>
    <source>
        <strain evidence="2">cv. Nipponbare</strain>
    </source>
</reference>
<dbReference type="Gramene" id="Os08t0334701-01">
    <property type="protein sequence ID" value="Os08t0334701-01"/>
    <property type="gene ID" value="Os08g0334701"/>
</dbReference>
<dbReference type="InParanoid" id="A0A0P0XET1"/>
<dbReference type="AlphaFoldDB" id="A0A0P0XET1"/>
<evidence type="ECO:0000313" key="2">
    <source>
        <dbReference type="Proteomes" id="UP000059680"/>
    </source>
</evidence>
<feature type="non-terminal residue" evidence="1">
    <location>
        <position position="1"/>
    </location>
</feature>
<organism evidence="1 2">
    <name type="scientific">Oryza sativa subsp. japonica</name>
    <name type="common">Rice</name>
    <dbReference type="NCBI Taxonomy" id="39947"/>
    <lineage>
        <taxon>Eukaryota</taxon>
        <taxon>Viridiplantae</taxon>
        <taxon>Streptophyta</taxon>
        <taxon>Embryophyta</taxon>
        <taxon>Tracheophyta</taxon>
        <taxon>Spermatophyta</taxon>
        <taxon>Magnoliopsida</taxon>
        <taxon>Liliopsida</taxon>
        <taxon>Poales</taxon>
        <taxon>Poaceae</taxon>
        <taxon>BOP clade</taxon>
        <taxon>Oryzoideae</taxon>
        <taxon>Oryzeae</taxon>
        <taxon>Oryzinae</taxon>
        <taxon>Oryza</taxon>
        <taxon>Oryza sativa</taxon>
    </lineage>
</organism>
<protein>
    <submittedName>
        <fullName evidence="1">Os08g0334701 protein</fullName>
    </submittedName>
</protein>
<accession>A0A0P0XET1</accession>
<dbReference type="PaxDb" id="39947-A0A0P0XET1"/>
<sequence>CAIWFEFGFLFPVSIIHVPCKPWMCYLIFYSCSCG</sequence>